<evidence type="ECO:0000256" key="1">
    <source>
        <dbReference type="SAM" id="Phobius"/>
    </source>
</evidence>
<feature type="transmembrane region" description="Helical" evidence="1">
    <location>
        <begin position="62"/>
        <end position="79"/>
    </location>
</feature>
<keyword evidence="1" id="KW-1133">Transmembrane helix</keyword>
<feature type="transmembrane region" description="Helical" evidence="1">
    <location>
        <begin position="32"/>
        <end position="50"/>
    </location>
</feature>
<keyword evidence="3" id="KW-1185">Reference proteome</keyword>
<gene>
    <name evidence="2" type="ORF">OW763_13825</name>
</gene>
<evidence type="ECO:0008006" key="4">
    <source>
        <dbReference type="Google" id="ProtNLM"/>
    </source>
</evidence>
<keyword evidence="1" id="KW-0472">Membrane</keyword>
<protein>
    <recommendedName>
        <fullName evidence="4">DUF4760 domain-containing protein</fullName>
    </recommendedName>
</protein>
<proteinExistence type="predicted"/>
<evidence type="ECO:0000313" key="3">
    <source>
        <dbReference type="Proteomes" id="UP001078443"/>
    </source>
</evidence>
<comment type="caution">
    <text evidence="2">The sequence shown here is derived from an EMBL/GenBank/DDBJ whole genome shotgun (WGS) entry which is preliminary data.</text>
</comment>
<name>A0ABT4D5D8_9CLOT</name>
<keyword evidence="1" id="KW-0812">Transmembrane</keyword>
<evidence type="ECO:0000313" key="2">
    <source>
        <dbReference type="EMBL" id="MCY6485410.1"/>
    </source>
</evidence>
<dbReference type="EMBL" id="JAPQER010000007">
    <property type="protein sequence ID" value="MCY6485410.1"/>
    <property type="molecule type" value="Genomic_DNA"/>
</dbReference>
<dbReference type="RefSeq" id="WP_268041735.1">
    <property type="nucleotide sequence ID" value="NZ_JAPQER010000007.1"/>
</dbReference>
<accession>A0ABT4D5D8</accession>
<reference evidence="2" key="1">
    <citation type="submission" date="2022-12" db="EMBL/GenBank/DDBJ databases">
        <authorList>
            <person name="Wang J."/>
        </authorList>
    </citation>
    <scope>NUCLEOTIDE SEQUENCE</scope>
    <source>
        <strain evidence="2">HY-45-18</strain>
    </source>
</reference>
<organism evidence="2 3">
    <name type="scientific">Clostridium aestuarii</name>
    <dbReference type="NCBI Taxonomy" id="338193"/>
    <lineage>
        <taxon>Bacteria</taxon>
        <taxon>Bacillati</taxon>
        <taxon>Bacillota</taxon>
        <taxon>Clostridia</taxon>
        <taxon>Eubacteriales</taxon>
        <taxon>Clostridiaceae</taxon>
        <taxon>Clostridium</taxon>
    </lineage>
</organism>
<dbReference type="Proteomes" id="UP001078443">
    <property type="component" value="Unassembled WGS sequence"/>
</dbReference>
<sequence>MHITLLIISIISIVLCYDISKENNCNSTLWTILSVFFGLFSLIVLLIVIVIKKKGMKKRKEITVLVILITIIISGFMYSKPIYMQKAYYGNMLDKGKIINKNVPITIHSNIYNDATDHKQIDYILTVEQVKSNRDTACNNIFRNNIHETAFLCGLGAGVFVKRWNSNRMDTQEDLYHIWDSIFFHMIENNYKRVTISQLIELKQSYFKDSEYWVNAAYPRVPEESYYLKN</sequence>